<dbReference type="FunFam" id="3.40.50.11990:FF:000002">
    <property type="entry name" value="protein CDC73 homolog"/>
    <property type="match status" value="1"/>
</dbReference>
<dbReference type="Gene3D" id="3.40.50.11990">
    <property type="entry name" value="RNA polymerase II accessory factor, Cdc73 C-terminal domain"/>
    <property type="match status" value="1"/>
</dbReference>
<feature type="region of interest" description="Disordered" evidence="6">
    <location>
        <begin position="265"/>
        <end position="302"/>
    </location>
</feature>
<keyword evidence="4" id="KW-0804">Transcription</keyword>
<evidence type="ECO:0000259" key="7">
    <source>
        <dbReference type="Pfam" id="PF05179"/>
    </source>
</evidence>
<proteinExistence type="inferred from homology"/>
<dbReference type="InterPro" id="IPR032041">
    <property type="entry name" value="Cdc73_N"/>
</dbReference>
<accession>A0A914WG92</accession>
<keyword evidence="5" id="KW-0539">Nucleus</keyword>
<evidence type="ECO:0000259" key="8">
    <source>
        <dbReference type="Pfam" id="PF16050"/>
    </source>
</evidence>
<dbReference type="GO" id="GO:0000993">
    <property type="term" value="F:RNA polymerase II complex binding"/>
    <property type="evidence" value="ECO:0007669"/>
    <property type="project" value="TreeGrafter"/>
</dbReference>
<keyword evidence="9" id="KW-1185">Reference proteome</keyword>
<evidence type="ECO:0000313" key="10">
    <source>
        <dbReference type="WBParaSite" id="PSAMB.scaffold4016size15981.g23166.t1"/>
    </source>
</evidence>
<evidence type="ECO:0000256" key="6">
    <source>
        <dbReference type="SAM" id="MobiDB-lite"/>
    </source>
</evidence>
<dbReference type="InterPro" id="IPR038103">
    <property type="entry name" value="CDC73_C_sf"/>
</dbReference>
<comment type="similarity">
    <text evidence="2">Belongs to the CDC73 family.</text>
</comment>
<evidence type="ECO:0000313" key="9">
    <source>
        <dbReference type="Proteomes" id="UP000887566"/>
    </source>
</evidence>
<feature type="compositionally biased region" description="Polar residues" evidence="6">
    <location>
        <begin position="287"/>
        <end position="296"/>
    </location>
</feature>
<feature type="domain" description="Cell division control protein 73 C-terminal" evidence="7">
    <location>
        <begin position="360"/>
        <end position="513"/>
    </location>
</feature>
<keyword evidence="3" id="KW-0805">Transcription regulation</keyword>
<comment type="subcellular location">
    <subcellularLocation>
        <location evidence="1">Nucleus</location>
    </subcellularLocation>
</comment>
<dbReference type="AlphaFoldDB" id="A0A914WG92"/>
<evidence type="ECO:0000256" key="4">
    <source>
        <dbReference type="ARBA" id="ARBA00023163"/>
    </source>
</evidence>
<feature type="region of interest" description="Disordered" evidence="6">
    <location>
        <begin position="130"/>
        <end position="150"/>
    </location>
</feature>
<dbReference type="Proteomes" id="UP000887566">
    <property type="component" value="Unplaced"/>
</dbReference>
<dbReference type="Pfam" id="PF05179">
    <property type="entry name" value="CDC73_C"/>
    <property type="match status" value="1"/>
</dbReference>
<feature type="domain" description="Paf1 complex subunit Cdc73 N-terminal" evidence="8">
    <location>
        <begin position="1"/>
        <end position="303"/>
    </location>
</feature>
<protein>
    <submittedName>
        <fullName evidence="10">Parafibromin</fullName>
    </submittedName>
</protein>
<sequence>MADPLKLLREYALGRRPLKEVKQGTEQFIVFGDVAFRRDVKTNHRIYGRPNEYYTLESLLVFWNKRELVHTAYVKEAAGLTVVPVSRPDRKELLEYLKGERDHLKEVDVTAPIPVPVQIAKLTDALEGPEAKKARYDDASTSALSHKDKQQRIESLLDAQSAAGGDKASSAALRDLTKDLTAEKIAALKSKAKAHKRTTIKSTDDGFERPQEGEILMDTDQIDRDLKSRERVWLTRMSCLETTMKNFHTPICGILKGIKAREDAGNKALSEQHAPKPLTNAPDPLKNQRQQQQTGYSRYDQEKFRREETAGFQIDTGLTFRGASLKTITEGAKPLSAIGAQPAKAVQNTADVPKQQKRVSRTPIIVIPAAGTSLITMYNVCDLLQDLRFVSTEEKKAQGIRRENEVLLQRSKEGGVTVPYRVIDNPLKLTADEWDRIVAVFVQGPAWQFKGWQWGGVPTDIFARIAAFHVKYDESNLDPNVGKWSVSVLSLSRTKRHLDRAILSKFWAALDKHIIKNKPYLRF</sequence>
<dbReference type="InterPro" id="IPR007852">
    <property type="entry name" value="Cdc73/Parafibromin"/>
</dbReference>
<dbReference type="WBParaSite" id="PSAMB.scaffold4016size15981.g23166.t1">
    <property type="protein sequence ID" value="PSAMB.scaffold4016size15981.g23166.t1"/>
    <property type="gene ID" value="PSAMB.scaffold4016size15981.g23166"/>
</dbReference>
<evidence type="ECO:0000256" key="5">
    <source>
        <dbReference type="ARBA" id="ARBA00023242"/>
    </source>
</evidence>
<organism evidence="9 10">
    <name type="scientific">Plectus sambesii</name>
    <dbReference type="NCBI Taxonomy" id="2011161"/>
    <lineage>
        <taxon>Eukaryota</taxon>
        <taxon>Metazoa</taxon>
        <taxon>Ecdysozoa</taxon>
        <taxon>Nematoda</taxon>
        <taxon>Chromadorea</taxon>
        <taxon>Plectida</taxon>
        <taxon>Plectina</taxon>
        <taxon>Plectoidea</taxon>
        <taxon>Plectidae</taxon>
        <taxon>Plectus</taxon>
    </lineage>
</organism>
<evidence type="ECO:0000256" key="1">
    <source>
        <dbReference type="ARBA" id="ARBA00004123"/>
    </source>
</evidence>
<dbReference type="PANTHER" id="PTHR12466">
    <property type="entry name" value="CDC73 DOMAIN PROTEIN"/>
    <property type="match status" value="1"/>
</dbReference>
<dbReference type="GO" id="GO:0006368">
    <property type="term" value="P:transcription elongation by RNA polymerase II"/>
    <property type="evidence" value="ECO:0007669"/>
    <property type="project" value="InterPro"/>
</dbReference>
<name>A0A914WG92_9BILA</name>
<dbReference type="InterPro" id="IPR031336">
    <property type="entry name" value="CDC73_C"/>
</dbReference>
<reference evidence="10" key="1">
    <citation type="submission" date="2022-11" db="UniProtKB">
        <authorList>
            <consortium name="WormBaseParasite"/>
        </authorList>
    </citation>
    <scope>IDENTIFICATION</scope>
</reference>
<dbReference type="Pfam" id="PF16050">
    <property type="entry name" value="CDC73_N"/>
    <property type="match status" value="1"/>
</dbReference>
<evidence type="ECO:0000256" key="2">
    <source>
        <dbReference type="ARBA" id="ARBA00010427"/>
    </source>
</evidence>
<evidence type="ECO:0000256" key="3">
    <source>
        <dbReference type="ARBA" id="ARBA00023015"/>
    </source>
</evidence>
<dbReference type="PANTHER" id="PTHR12466:SF8">
    <property type="entry name" value="PARAFIBROMIN"/>
    <property type="match status" value="1"/>
</dbReference>
<dbReference type="GO" id="GO:0016593">
    <property type="term" value="C:Cdc73/Paf1 complex"/>
    <property type="evidence" value="ECO:0007669"/>
    <property type="project" value="InterPro"/>
</dbReference>
<dbReference type="GO" id="GO:0032968">
    <property type="term" value="P:positive regulation of transcription elongation by RNA polymerase II"/>
    <property type="evidence" value="ECO:0007669"/>
    <property type="project" value="TreeGrafter"/>
</dbReference>